<name>A0AAV6TQR7_9ARAC</name>
<evidence type="ECO:0000313" key="4">
    <source>
        <dbReference type="Proteomes" id="UP000827092"/>
    </source>
</evidence>
<evidence type="ECO:0000313" key="3">
    <source>
        <dbReference type="EMBL" id="KAG8173791.1"/>
    </source>
</evidence>
<evidence type="ECO:0000256" key="2">
    <source>
        <dbReference type="SAM" id="SignalP"/>
    </source>
</evidence>
<feature type="region of interest" description="Disordered" evidence="1">
    <location>
        <begin position="23"/>
        <end position="258"/>
    </location>
</feature>
<feature type="compositionally biased region" description="Basic and acidic residues" evidence="1">
    <location>
        <begin position="230"/>
        <end position="251"/>
    </location>
</feature>
<feature type="signal peptide" evidence="2">
    <location>
        <begin position="1"/>
        <end position="22"/>
    </location>
</feature>
<dbReference type="EMBL" id="JAFNEN010001486">
    <property type="protein sequence ID" value="KAG8173791.1"/>
    <property type="molecule type" value="Genomic_DNA"/>
</dbReference>
<organism evidence="3 4">
    <name type="scientific">Oedothorax gibbosus</name>
    <dbReference type="NCBI Taxonomy" id="931172"/>
    <lineage>
        <taxon>Eukaryota</taxon>
        <taxon>Metazoa</taxon>
        <taxon>Ecdysozoa</taxon>
        <taxon>Arthropoda</taxon>
        <taxon>Chelicerata</taxon>
        <taxon>Arachnida</taxon>
        <taxon>Araneae</taxon>
        <taxon>Araneomorphae</taxon>
        <taxon>Entelegynae</taxon>
        <taxon>Araneoidea</taxon>
        <taxon>Linyphiidae</taxon>
        <taxon>Erigoninae</taxon>
        <taxon>Oedothorax</taxon>
    </lineage>
</organism>
<feature type="chain" id="PRO_5043439909" evidence="2">
    <location>
        <begin position="23"/>
        <end position="307"/>
    </location>
</feature>
<feature type="compositionally biased region" description="Acidic residues" evidence="1">
    <location>
        <begin position="94"/>
        <end position="106"/>
    </location>
</feature>
<accession>A0AAV6TQR7</accession>
<dbReference type="Proteomes" id="UP000827092">
    <property type="component" value="Unassembled WGS sequence"/>
</dbReference>
<protein>
    <submittedName>
        <fullName evidence="3">Uncharacterized protein</fullName>
    </submittedName>
</protein>
<feature type="compositionally biased region" description="Polar residues" evidence="1">
    <location>
        <begin position="202"/>
        <end position="225"/>
    </location>
</feature>
<evidence type="ECO:0000256" key="1">
    <source>
        <dbReference type="SAM" id="MobiDB-lite"/>
    </source>
</evidence>
<comment type="caution">
    <text evidence="3">The sequence shown here is derived from an EMBL/GenBank/DDBJ whole genome shotgun (WGS) entry which is preliminary data.</text>
</comment>
<sequence>MASIGRWFYRLFSICLPCLKSAETNEKDSEDCPPGLNPIENEKEEINSLEDEYPEYLNPFTSEEDEGNENPNGKAKKDGHETEYPYSINPFSSEGEENEWEIDYPEELNPFAHEEDKEANSAIVNQSSLALDHTPPVPNGSSSRFQLPNEEKSNVKEDESEQQKDEYPESLNPFASEDEEIDYPVELNSFADEKDDEAFSARVSQSAATLSNELTAPSSNGSSSKFPLPYEEKSDDEKSETKSDESDKQGDEYPDSLNLFASEDEAVTILKRLTHSLVKMKPHCPNLPQKRLVLCLQFTNIMNMTRH</sequence>
<proteinExistence type="predicted"/>
<feature type="compositionally biased region" description="Basic and acidic residues" evidence="1">
    <location>
        <begin position="149"/>
        <end position="167"/>
    </location>
</feature>
<gene>
    <name evidence="3" type="ORF">JTE90_028672</name>
</gene>
<reference evidence="3 4" key="1">
    <citation type="journal article" date="2022" name="Nat. Ecol. Evol.">
        <title>A masculinizing supergene underlies an exaggerated male reproductive morph in a spider.</title>
        <authorList>
            <person name="Hendrickx F."/>
            <person name="De Corte Z."/>
            <person name="Sonet G."/>
            <person name="Van Belleghem S.M."/>
            <person name="Kostlbacher S."/>
            <person name="Vangestel C."/>
        </authorList>
    </citation>
    <scope>NUCLEOTIDE SEQUENCE [LARGE SCALE GENOMIC DNA]</scope>
    <source>
        <strain evidence="3">W744_W776</strain>
    </source>
</reference>
<keyword evidence="4" id="KW-1185">Reference proteome</keyword>
<dbReference type="AlphaFoldDB" id="A0AAV6TQR7"/>
<keyword evidence="2" id="KW-0732">Signal</keyword>